<sequence length="263" mass="29132">MRTKTETPMRMTDGLYVFLGPTLPRTDAARLLDATYLPPVAQGDIIRLCERKPRAIGIVDGYFENIPSVWHKEILHAIHQGVAVFGASSMGALRAAELHPFGMIGVGAVFEAFRDGRLEDDDEVAVIHGPAELGYPSLSEAMVNIRRTLADAAQEGVVPAATARRLESIAKALPYRERGYGRVFRLAAAEGLAEEELADLRHWLPNGRCDQKREDARDLLGTMRRWAMDGGRAPEARFHFEHTALWDRALRDGAHSRTGNPLD</sequence>
<reference evidence="3" key="1">
    <citation type="journal article" date="2019" name="Int. J. Syst. Evol. Microbiol.">
        <title>The Global Catalogue of Microorganisms (GCM) 10K type strain sequencing project: providing services to taxonomists for standard genome sequencing and annotation.</title>
        <authorList>
            <consortium name="The Broad Institute Genomics Platform"/>
            <consortium name="The Broad Institute Genome Sequencing Center for Infectious Disease"/>
            <person name="Wu L."/>
            <person name="Ma J."/>
        </authorList>
    </citation>
    <scope>NUCLEOTIDE SEQUENCE [LARGE SCALE GENOMIC DNA]</scope>
    <source>
        <strain evidence="3">CCUG 58760</strain>
    </source>
</reference>
<gene>
    <name evidence="2" type="ORF">ACFPMG_34975</name>
</gene>
<keyword evidence="3" id="KW-1185">Reference proteome</keyword>
<organism evidence="2 3">
    <name type="scientific">Azospirillum himalayense</name>
    <dbReference type="NCBI Taxonomy" id="654847"/>
    <lineage>
        <taxon>Bacteria</taxon>
        <taxon>Pseudomonadati</taxon>
        <taxon>Pseudomonadota</taxon>
        <taxon>Alphaproteobacteria</taxon>
        <taxon>Rhodospirillales</taxon>
        <taxon>Azospirillaceae</taxon>
        <taxon>Azospirillum</taxon>
    </lineage>
</organism>
<feature type="domain" description="TfuA-like core" evidence="1">
    <location>
        <begin position="60"/>
        <end position="178"/>
    </location>
</feature>
<dbReference type="Pfam" id="PF07812">
    <property type="entry name" value="TfuA"/>
    <property type="match status" value="1"/>
</dbReference>
<accession>A0ABW0GJ89</accession>
<name>A0ABW0GJ89_9PROT</name>
<dbReference type="EMBL" id="JBHSLC010000122">
    <property type="protein sequence ID" value="MFC5360208.1"/>
    <property type="molecule type" value="Genomic_DNA"/>
</dbReference>
<evidence type="ECO:0000313" key="2">
    <source>
        <dbReference type="EMBL" id="MFC5360208.1"/>
    </source>
</evidence>
<dbReference type="Proteomes" id="UP001596166">
    <property type="component" value="Unassembled WGS sequence"/>
</dbReference>
<dbReference type="RefSeq" id="WP_377000738.1">
    <property type="nucleotide sequence ID" value="NZ_JBHSLC010000122.1"/>
</dbReference>
<proteinExistence type="predicted"/>
<evidence type="ECO:0000259" key="1">
    <source>
        <dbReference type="Pfam" id="PF07812"/>
    </source>
</evidence>
<dbReference type="InterPro" id="IPR012924">
    <property type="entry name" value="TfuA_core"/>
</dbReference>
<protein>
    <submittedName>
        <fullName evidence="2">TfuA-like protein</fullName>
    </submittedName>
</protein>
<comment type="caution">
    <text evidence="2">The sequence shown here is derived from an EMBL/GenBank/DDBJ whole genome shotgun (WGS) entry which is preliminary data.</text>
</comment>
<evidence type="ECO:0000313" key="3">
    <source>
        <dbReference type="Proteomes" id="UP001596166"/>
    </source>
</evidence>